<evidence type="ECO:0000256" key="1">
    <source>
        <dbReference type="SAM" id="SignalP"/>
    </source>
</evidence>
<feature type="chain" id="PRO_5011653996" evidence="1">
    <location>
        <begin position="26"/>
        <end position="104"/>
    </location>
</feature>
<dbReference type="Proteomes" id="UP000199423">
    <property type="component" value="Unassembled WGS sequence"/>
</dbReference>
<protein>
    <submittedName>
        <fullName evidence="2">Uncharacterized protein</fullName>
    </submittedName>
</protein>
<reference evidence="3" key="1">
    <citation type="submission" date="2016-10" db="EMBL/GenBank/DDBJ databases">
        <authorList>
            <person name="Varghese N."/>
            <person name="Submissions S."/>
        </authorList>
    </citation>
    <scope>NUCLEOTIDE SEQUENCE [LARGE SCALE GENOMIC DNA]</scope>
    <source>
        <strain evidence="3">DSM 1565</strain>
    </source>
</reference>
<proteinExistence type="predicted"/>
<gene>
    <name evidence="2" type="ORF">SAMN04488557_0681</name>
</gene>
<dbReference type="AlphaFoldDB" id="A0A1I7MXH7"/>
<keyword evidence="3" id="KW-1185">Reference proteome</keyword>
<keyword evidence="1" id="KW-0732">Signal</keyword>
<evidence type="ECO:0000313" key="3">
    <source>
        <dbReference type="Proteomes" id="UP000199423"/>
    </source>
</evidence>
<feature type="signal peptide" evidence="1">
    <location>
        <begin position="1"/>
        <end position="25"/>
    </location>
</feature>
<organism evidence="2 3">
    <name type="scientific">Hyphomicrobium facile</name>
    <dbReference type="NCBI Taxonomy" id="51670"/>
    <lineage>
        <taxon>Bacteria</taxon>
        <taxon>Pseudomonadati</taxon>
        <taxon>Pseudomonadota</taxon>
        <taxon>Alphaproteobacteria</taxon>
        <taxon>Hyphomicrobiales</taxon>
        <taxon>Hyphomicrobiaceae</taxon>
        <taxon>Hyphomicrobium</taxon>
    </lineage>
</organism>
<dbReference type="PROSITE" id="PS51257">
    <property type="entry name" value="PROKAR_LIPOPROTEIN"/>
    <property type="match status" value="1"/>
</dbReference>
<accession>A0A1I7MXH7</accession>
<name>A0A1I7MXH7_9HYPH</name>
<evidence type="ECO:0000313" key="2">
    <source>
        <dbReference type="EMBL" id="SFV27112.1"/>
    </source>
</evidence>
<dbReference type="EMBL" id="FPCH01000001">
    <property type="protein sequence ID" value="SFV27112.1"/>
    <property type="molecule type" value="Genomic_DNA"/>
</dbReference>
<sequence length="104" mass="10477">MKPVTATLCIAAAVAACSLSAVASAEDLGSAMPSKGPGLAANIDHDIKRAAAQGNVVDPASGDLDSRIKDLEATRAAGDQGKTPAVSLSVSGWVSQQVQYNIKQ</sequence>